<dbReference type="Pfam" id="PF00151">
    <property type="entry name" value="Lipase"/>
    <property type="match status" value="1"/>
</dbReference>
<feature type="signal peptide" evidence="6">
    <location>
        <begin position="1"/>
        <end position="18"/>
    </location>
</feature>
<dbReference type="PANTHER" id="PTHR11610:SF173">
    <property type="entry name" value="LIPASE DOMAIN-CONTAINING PROTEIN-RELATED"/>
    <property type="match status" value="1"/>
</dbReference>
<sequence length="354" mass="38595">MKIAIALLISIVINSSLQQETVAPGEENIETTTDPNEEEEEEGLQSNDPNSVAFYLYPSAENTSYEEEIRIGESDSLLESGYSPTKSPIFLIHGFVNNYTCKFSQRVKNAFLEAGYGDRYNIIVVDWGALSTPKNQTNLGLTPLNDLAKNPFYQAAVKNVPKVGGRISEFIDFLITESYLDSPTSVYLIGFSLGAQVAGTAGYEVKQNMSEAIGRITGLDPAGPLYQSQTNNALKLESSDASFVDIIHTNRGQSGYDGNIGHADFYPNGGGPNQNDCIDVGNDGWVTSNVAGVCAHNRCWVYYIKSLTNDIYACKCFATPDYLCKATCSNKVLFGYPTPPTARGTYYVDVTGKE</sequence>
<evidence type="ECO:0000259" key="7">
    <source>
        <dbReference type="Pfam" id="PF00151"/>
    </source>
</evidence>
<comment type="similarity">
    <text evidence="2 4">Belongs to the AB hydrolase superfamily. Lipase family.</text>
</comment>
<keyword evidence="9" id="KW-1185">Reference proteome</keyword>
<dbReference type="InterPro" id="IPR013818">
    <property type="entry name" value="Lipase"/>
</dbReference>
<accession>A0ABP1QRE2</accession>
<dbReference type="PANTHER" id="PTHR11610">
    <property type="entry name" value="LIPASE"/>
    <property type="match status" value="1"/>
</dbReference>
<dbReference type="SUPFAM" id="SSF53474">
    <property type="entry name" value="alpha/beta-Hydrolases"/>
    <property type="match status" value="1"/>
</dbReference>
<organism evidence="8 9">
    <name type="scientific">Orchesella dallaii</name>
    <dbReference type="NCBI Taxonomy" id="48710"/>
    <lineage>
        <taxon>Eukaryota</taxon>
        <taxon>Metazoa</taxon>
        <taxon>Ecdysozoa</taxon>
        <taxon>Arthropoda</taxon>
        <taxon>Hexapoda</taxon>
        <taxon>Collembola</taxon>
        <taxon>Entomobryomorpha</taxon>
        <taxon>Entomobryoidea</taxon>
        <taxon>Orchesellidae</taxon>
        <taxon>Orchesellinae</taxon>
        <taxon>Orchesella</taxon>
    </lineage>
</organism>
<comment type="subcellular location">
    <subcellularLocation>
        <location evidence="1">Secreted</location>
    </subcellularLocation>
</comment>
<name>A0ABP1QRE2_9HEXA</name>
<evidence type="ECO:0000256" key="3">
    <source>
        <dbReference type="ARBA" id="ARBA00022525"/>
    </source>
</evidence>
<feature type="region of interest" description="Disordered" evidence="5">
    <location>
        <begin position="20"/>
        <end position="50"/>
    </location>
</feature>
<comment type="caution">
    <text evidence="8">The sequence shown here is derived from an EMBL/GenBank/DDBJ whole genome shotgun (WGS) entry which is preliminary data.</text>
</comment>
<gene>
    <name evidence="8" type="ORF">ODALV1_LOCUS14310</name>
</gene>
<dbReference type="Proteomes" id="UP001642540">
    <property type="component" value="Unassembled WGS sequence"/>
</dbReference>
<dbReference type="InterPro" id="IPR029058">
    <property type="entry name" value="AB_hydrolase_fold"/>
</dbReference>
<evidence type="ECO:0000256" key="4">
    <source>
        <dbReference type="RuleBase" id="RU004262"/>
    </source>
</evidence>
<keyword evidence="3" id="KW-0964">Secreted</keyword>
<keyword evidence="6" id="KW-0732">Signal</keyword>
<evidence type="ECO:0000313" key="9">
    <source>
        <dbReference type="Proteomes" id="UP001642540"/>
    </source>
</evidence>
<evidence type="ECO:0000313" key="8">
    <source>
        <dbReference type="EMBL" id="CAL8110507.1"/>
    </source>
</evidence>
<protein>
    <recommendedName>
        <fullName evidence="7">Lipase domain-containing protein</fullName>
    </recommendedName>
</protein>
<dbReference type="Gene3D" id="3.40.50.1820">
    <property type="entry name" value="alpha/beta hydrolase"/>
    <property type="match status" value="1"/>
</dbReference>
<feature type="domain" description="Lipase" evidence="7">
    <location>
        <begin position="28"/>
        <end position="318"/>
    </location>
</feature>
<dbReference type="EMBL" id="CAXLJM020000045">
    <property type="protein sequence ID" value="CAL8110507.1"/>
    <property type="molecule type" value="Genomic_DNA"/>
</dbReference>
<evidence type="ECO:0000256" key="2">
    <source>
        <dbReference type="ARBA" id="ARBA00010701"/>
    </source>
</evidence>
<evidence type="ECO:0000256" key="5">
    <source>
        <dbReference type="SAM" id="MobiDB-lite"/>
    </source>
</evidence>
<evidence type="ECO:0000256" key="6">
    <source>
        <dbReference type="SAM" id="SignalP"/>
    </source>
</evidence>
<feature type="chain" id="PRO_5045707075" description="Lipase domain-containing protein" evidence="6">
    <location>
        <begin position="19"/>
        <end position="354"/>
    </location>
</feature>
<evidence type="ECO:0000256" key="1">
    <source>
        <dbReference type="ARBA" id="ARBA00004613"/>
    </source>
</evidence>
<dbReference type="InterPro" id="IPR000734">
    <property type="entry name" value="TAG_lipase"/>
</dbReference>
<reference evidence="8 9" key="1">
    <citation type="submission" date="2024-08" db="EMBL/GenBank/DDBJ databases">
        <authorList>
            <person name="Cucini C."/>
            <person name="Frati F."/>
        </authorList>
    </citation>
    <scope>NUCLEOTIDE SEQUENCE [LARGE SCALE GENOMIC DNA]</scope>
</reference>
<proteinExistence type="inferred from homology"/>